<keyword evidence="2" id="KW-1185">Reference proteome</keyword>
<organism evidence="1 2">
    <name type="scientific">Ereboglobus luteus</name>
    <dbReference type="NCBI Taxonomy" id="1796921"/>
    <lineage>
        <taxon>Bacteria</taxon>
        <taxon>Pseudomonadati</taxon>
        <taxon>Verrucomicrobiota</taxon>
        <taxon>Opitutia</taxon>
        <taxon>Opitutales</taxon>
        <taxon>Opitutaceae</taxon>
        <taxon>Ereboglobus</taxon>
    </lineage>
</organism>
<protein>
    <submittedName>
        <fullName evidence="1">Uncharacterized protein</fullName>
    </submittedName>
</protein>
<evidence type="ECO:0000313" key="1">
    <source>
        <dbReference type="EMBL" id="AWI10224.1"/>
    </source>
</evidence>
<gene>
    <name evidence="1" type="ORF">CKA38_14065</name>
</gene>
<dbReference type="Proteomes" id="UP000244896">
    <property type="component" value="Chromosome"/>
</dbReference>
<sequence>MNFYNTCPKTITNRAIAKIQYDRKNKLHKHIFYRVYRLVIQIRKRIYFDGKTQPKRRVSFVHKK</sequence>
<name>A0A2U8E6N0_9BACT</name>
<evidence type="ECO:0000313" key="2">
    <source>
        <dbReference type="Proteomes" id="UP000244896"/>
    </source>
</evidence>
<dbReference type="KEGG" id="elut:CKA38_14065"/>
<proteinExistence type="predicted"/>
<accession>A0A2U8E6N0</accession>
<dbReference type="EMBL" id="CP023004">
    <property type="protein sequence ID" value="AWI10224.1"/>
    <property type="molecule type" value="Genomic_DNA"/>
</dbReference>
<dbReference type="AlphaFoldDB" id="A0A2U8E6N0"/>
<reference evidence="1 2" key="1">
    <citation type="journal article" date="2018" name="Syst. Appl. Microbiol.">
        <title>Ereboglobus luteus gen. nov. sp. nov. from cockroach guts, and new insights into the oxygen relationship of the genera Opitutus and Didymococcus (Verrucomicrobia: Opitutaceae).</title>
        <authorList>
            <person name="Tegtmeier D."/>
            <person name="Belitz A."/>
            <person name="Radek R."/>
            <person name="Heimerl T."/>
            <person name="Brune A."/>
        </authorList>
    </citation>
    <scope>NUCLEOTIDE SEQUENCE [LARGE SCALE GENOMIC DNA]</scope>
    <source>
        <strain evidence="1 2">Ho45</strain>
    </source>
</reference>